<keyword evidence="3" id="KW-1185">Reference proteome</keyword>
<protein>
    <submittedName>
        <fullName evidence="2">Uncharacterized protein</fullName>
    </submittedName>
</protein>
<dbReference type="Proteomes" id="UP000076871">
    <property type="component" value="Unassembled WGS sequence"/>
</dbReference>
<reference evidence="2 3" key="1">
    <citation type="journal article" date="2016" name="Mol. Biol. Evol.">
        <title>Comparative Genomics of Early-Diverging Mushroom-Forming Fungi Provides Insights into the Origins of Lignocellulose Decay Capabilities.</title>
        <authorList>
            <person name="Nagy L.G."/>
            <person name="Riley R."/>
            <person name="Tritt A."/>
            <person name="Adam C."/>
            <person name="Daum C."/>
            <person name="Floudas D."/>
            <person name="Sun H."/>
            <person name="Yadav J.S."/>
            <person name="Pangilinan J."/>
            <person name="Larsson K.H."/>
            <person name="Matsuura K."/>
            <person name="Barry K."/>
            <person name="Labutti K."/>
            <person name="Kuo R."/>
            <person name="Ohm R.A."/>
            <person name="Bhattacharya S.S."/>
            <person name="Shirouzu T."/>
            <person name="Yoshinaga Y."/>
            <person name="Martin F.M."/>
            <person name="Grigoriev I.V."/>
            <person name="Hibbett D.S."/>
        </authorList>
    </citation>
    <scope>NUCLEOTIDE SEQUENCE [LARGE SCALE GENOMIC DNA]</scope>
    <source>
        <strain evidence="2 3">93-53</strain>
    </source>
</reference>
<organism evidence="2 3">
    <name type="scientific">Laetiporus sulphureus 93-53</name>
    <dbReference type="NCBI Taxonomy" id="1314785"/>
    <lineage>
        <taxon>Eukaryota</taxon>
        <taxon>Fungi</taxon>
        <taxon>Dikarya</taxon>
        <taxon>Basidiomycota</taxon>
        <taxon>Agaricomycotina</taxon>
        <taxon>Agaricomycetes</taxon>
        <taxon>Polyporales</taxon>
        <taxon>Laetiporus</taxon>
    </lineage>
</organism>
<proteinExistence type="predicted"/>
<dbReference type="RefSeq" id="XP_040770714.1">
    <property type="nucleotide sequence ID" value="XM_040902108.1"/>
</dbReference>
<dbReference type="EMBL" id="KV427605">
    <property type="protein sequence ID" value="KZT13204.1"/>
    <property type="molecule type" value="Genomic_DNA"/>
</dbReference>
<feature type="compositionally biased region" description="Low complexity" evidence="1">
    <location>
        <begin position="1"/>
        <end position="13"/>
    </location>
</feature>
<accession>A0A165IKH3</accession>
<sequence>MIASPISTSSSPPDSDPESDDSSSSALLPLPFFCEAVLAGEVLTGTAFLGASSSSSELSSSLSLPLFSALAGDPFAPPIFAMTEATFLGAFSSSELSLSLDEDEPFLAAAFTCASFGFSSSSESEPNSDDDEPATPFAVAATVCFWGLAGAAVFFGFSSSDSSSEDSSLESAALS</sequence>
<evidence type="ECO:0000313" key="2">
    <source>
        <dbReference type="EMBL" id="KZT13204.1"/>
    </source>
</evidence>
<dbReference type="GeneID" id="63819139"/>
<dbReference type="AlphaFoldDB" id="A0A165IKH3"/>
<gene>
    <name evidence="2" type="ORF">LAESUDRAFT_34637</name>
</gene>
<dbReference type="InParanoid" id="A0A165IKH3"/>
<evidence type="ECO:0000313" key="3">
    <source>
        <dbReference type="Proteomes" id="UP000076871"/>
    </source>
</evidence>
<evidence type="ECO:0000256" key="1">
    <source>
        <dbReference type="SAM" id="MobiDB-lite"/>
    </source>
</evidence>
<feature type="region of interest" description="Disordered" evidence="1">
    <location>
        <begin position="1"/>
        <end position="24"/>
    </location>
</feature>
<name>A0A165IKH3_9APHY</name>